<comment type="subcellular location">
    <subcellularLocation>
        <location evidence="1">Cell membrane</location>
        <topology evidence="1">Multi-pass membrane protein</topology>
    </subcellularLocation>
</comment>
<comment type="caution">
    <text evidence="9">The sequence shown here is derived from an EMBL/GenBank/DDBJ whole genome shotgun (WGS) entry which is preliminary data.</text>
</comment>
<evidence type="ECO:0000256" key="3">
    <source>
        <dbReference type="ARBA" id="ARBA00022448"/>
    </source>
</evidence>
<accession>A0ABX5NTQ2</accession>
<feature type="transmembrane region" description="Helical" evidence="8">
    <location>
        <begin position="133"/>
        <end position="153"/>
    </location>
</feature>
<feature type="transmembrane region" description="Helical" evidence="8">
    <location>
        <begin position="214"/>
        <end position="230"/>
    </location>
</feature>
<keyword evidence="6 8" id="KW-1133">Transmembrane helix</keyword>
<keyword evidence="7 8" id="KW-0472">Membrane</keyword>
<reference evidence="9 10" key="1">
    <citation type="submission" date="2018-06" db="EMBL/GenBank/DDBJ databases">
        <title>Rhizobium wuzhouense sp. nov., isolated from roots of Oryza officinalis.</title>
        <authorList>
            <person name="Yuan T."/>
        </authorList>
    </citation>
    <scope>NUCLEOTIDE SEQUENCE [LARGE SCALE GENOMIC DNA]</scope>
    <source>
        <strain evidence="9 10">W44</strain>
    </source>
</reference>
<dbReference type="Proteomes" id="UP000247536">
    <property type="component" value="Unassembled WGS sequence"/>
</dbReference>
<keyword evidence="5 8" id="KW-0812">Transmembrane</keyword>
<evidence type="ECO:0000256" key="5">
    <source>
        <dbReference type="ARBA" id="ARBA00022692"/>
    </source>
</evidence>
<keyword evidence="4" id="KW-1003">Cell membrane</keyword>
<feature type="transmembrane region" description="Helical" evidence="8">
    <location>
        <begin position="165"/>
        <end position="183"/>
    </location>
</feature>
<name>A0ABX5NTQ2_9HYPH</name>
<evidence type="ECO:0000256" key="4">
    <source>
        <dbReference type="ARBA" id="ARBA00022475"/>
    </source>
</evidence>
<dbReference type="InterPro" id="IPR011606">
    <property type="entry name" value="Brnchd-chn_aa_trnsp_permease"/>
</dbReference>
<evidence type="ECO:0000256" key="8">
    <source>
        <dbReference type="SAM" id="Phobius"/>
    </source>
</evidence>
<keyword evidence="3" id="KW-0813">Transport</keyword>
<protein>
    <submittedName>
        <fullName evidence="9">Branched-chain amino acid ABC transporter permease</fullName>
    </submittedName>
</protein>
<evidence type="ECO:0000313" key="9">
    <source>
        <dbReference type="EMBL" id="PYB75373.1"/>
    </source>
</evidence>
<proteinExistence type="inferred from homology"/>
<evidence type="ECO:0000256" key="1">
    <source>
        <dbReference type="ARBA" id="ARBA00004651"/>
    </source>
</evidence>
<feature type="transmembrane region" description="Helical" evidence="8">
    <location>
        <begin position="190"/>
        <end position="208"/>
    </location>
</feature>
<organism evidence="9 10">
    <name type="scientific">Rhizobium wuzhouense</name>
    <dbReference type="NCBI Taxonomy" id="1986026"/>
    <lineage>
        <taxon>Bacteria</taxon>
        <taxon>Pseudomonadati</taxon>
        <taxon>Pseudomonadota</taxon>
        <taxon>Alphaproteobacteria</taxon>
        <taxon>Hyphomicrobiales</taxon>
        <taxon>Rhizobiaceae</taxon>
        <taxon>Rhizobium/Agrobacterium group</taxon>
        <taxon>Rhizobium</taxon>
    </lineage>
</organism>
<evidence type="ECO:0000313" key="10">
    <source>
        <dbReference type="Proteomes" id="UP000247536"/>
    </source>
</evidence>
<evidence type="ECO:0000256" key="2">
    <source>
        <dbReference type="ARBA" id="ARBA00010735"/>
    </source>
</evidence>
<dbReference type="EMBL" id="QJRY01000002">
    <property type="protein sequence ID" value="PYB75373.1"/>
    <property type="molecule type" value="Genomic_DNA"/>
</dbReference>
<dbReference type="Pfam" id="PF03591">
    <property type="entry name" value="AzlC"/>
    <property type="match status" value="1"/>
</dbReference>
<evidence type="ECO:0000256" key="7">
    <source>
        <dbReference type="ARBA" id="ARBA00023136"/>
    </source>
</evidence>
<evidence type="ECO:0000256" key="6">
    <source>
        <dbReference type="ARBA" id="ARBA00022989"/>
    </source>
</evidence>
<sequence length="241" mass="25568">MPNAAHATRSDFAEGALKALPVIISAGPFAILFGAVAVANGQTVAEATLMSAVVYAGASQLVGIELFGQHVPLWIVVLSILAVNFRHILYSAALTPLVDHFTLPQKLLSFFLLTDPQFAETLARGETGHKVTFRWYLGFGTVIYFPWVVMSAIGGMLGKIIGDPAIWGIDVLLPIYFMGLVLGFRRRSNFLPIVVVSAAVSVLAQHLVGAPWHISIGAIAGVALAALLPPKTQGVAEEQAS</sequence>
<dbReference type="RefSeq" id="WP_110790759.1">
    <property type="nucleotide sequence ID" value="NZ_QJRY01000002.1"/>
</dbReference>
<keyword evidence="10" id="KW-1185">Reference proteome</keyword>
<dbReference type="PANTHER" id="PTHR34979">
    <property type="entry name" value="INNER MEMBRANE PROTEIN YGAZ"/>
    <property type="match status" value="1"/>
</dbReference>
<gene>
    <name evidence="9" type="ORF">DMY87_07980</name>
</gene>
<feature type="transmembrane region" description="Helical" evidence="8">
    <location>
        <begin position="20"/>
        <end position="40"/>
    </location>
</feature>
<dbReference type="PANTHER" id="PTHR34979:SF1">
    <property type="entry name" value="INNER MEMBRANE PROTEIN YGAZ"/>
    <property type="match status" value="1"/>
</dbReference>
<comment type="similarity">
    <text evidence="2">Belongs to the AzlC family.</text>
</comment>